<protein>
    <recommendedName>
        <fullName evidence="1">N-acetyltransferase domain-containing protein</fullName>
    </recommendedName>
</protein>
<dbReference type="Proteomes" id="UP000825729">
    <property type="component" value="Unassembled WGS sequence"/>
</dbReference>
<sequence>MEREEVVSVEDQGTNQPPGITLRPFHLSDFDDFLGSSTLLTTKTDSCLIYGVGPSASKTRPIGAISVSQESAENSRHRASIGYVLAPGHWGRGIAARAVKMVVSAVFDEVPLLQRLEAVADVENPASQRVLEKAGFVREAVLRKYFVLKGRARDVVMHSFLSSDSKRLD</sequence>
<comment type="caution">
    <text evidence="2">The sequence shown here is derived from an EMBL/GenBank/DDBJ whole genome shotgun (WGS) entry which is preliminary data.</text>
</comment>
<keyword evidence="3" id="KW-1185">Reference proteome</keyword>
<evidence type="ECO:0000313" key="3">
    <source>
        <dbReference type="Proteomes" id="UP000825729"/>
    </source>
</evidence>
<dbReference type="PANTHER" id="PTHR46067:SF27">
    <property type="entry name" value="ACYL-COA N-ACYLTRANSFERASES (NAT) SUPERFAMILY PROTEIN"/>
    <property type="match status" value="1"/>
</dbReference>
<gene>
    <name evidence="2" type="ORF">H6P81_004870</name>
</gene>
<reference evidence="2 3" key="1">
    <citation type="submission" date="2021-07" db="EMBL/GenBank/DDBJ databases">
        <title>The Aristolochia fimbriata genome: insights into angiosperm evolution, floral development and chemical biosynthesis.</title>
        <authorList>
            <person name="Jiao Y."/>
        </authorList>
    </citation>
    <scope>NUCLEOTIDE SEQUENCE [LARGE SCALE GENOMIC DNA]</scope>
    <source>
        <strain evidence="2">IBCAS-2021</strain>
        <tissue evidence="2">Leaf</tissue>
    </source>
</reference>
<organism evidence="2 3">
    <name type="scientific">Aristolochia fimbriata</name>
    <name type="common">White veined hardy Dutchman's pipe vine</name>
    <dbReference type="NCBI Taxonomy" id="158543"/>
    <lineage>
        <taxon>Eukaryota</taxon>
        <taxon>Viridiplantae</taxon>
        <taxon>Streptophyta</taxon>
        <taxon>Embryophyta</taxon>
        <taxon>Tracheophyta</taxon>
        <taxon>Spermatophyta</taxon>
        <taxon>Magnoliopsida</taxon>
        <taxon>Magnoliidae</taxon>
        <taxon>Piperales</taxon>
        <taxon>Aristolochiaceae</taxon>
        <taxon>Aristolochia</taxon>
    </lineage>
</organism>
<dbReference type="InterPro" id="IPR000182">
    <property type="entry name" value="GNAT_dom"/>
</dbReference>
<dbReference type="PANTHER" id="PTHR46067">
    <property type="entry name" value="ACYL-COA N-ACYLTRANSFERASES (NAT) SUPERFAMILY PROTEIN"/>
    <property type="match status" value="1"/>
</dbReference>
<dbReference type="AlphaFoldDB" id="A0AAV7EWE8"/>
<dbReference type="EMBL" id="JAINDJ010000003">
    <property type="protein sequence ID" value="KAG9451966.1"/>
    <property type="molecule type" value="Genomic_DNA"/>
</dbReference>
<name>A0AAV7EWE8_ARIFI</name>
<accession>A0AAV7EWE8</accession>
<proteinExistence type="predicted"/>
<feature type="domain" description="N-acetyltransferase" evidence="1">
    <location>
        <begin position="20"/>
        <end position="162"/>
    </location>
</feature>
<evidence type="ECO:0000259" key="1">
    <source>
        <dbReference type="PROSITE" id="PS51186"/>
    </source>
</evidence>
<evidence type="ECO:0000313" key="2">
    <source>
        <dbReference type="EMBL" id="KAG9451966.1"/>
    </source>
</evidence>
<dbReference type="SUPFAM" id="SSF55729">
    <property type="entry name" value="Acyl-CoA N-acyltransferases (Nat)"/>
    <property type="match status" value="1"/>
</dbReference>
<dbReference type="Gene3D" id="3.40.630.30">
    <property type="match status" value="1"/>
</dbReference>
<dbReference type="GO" id="GO:0016747">
    <property type="term" value="F:acyltransferase activity, transferring groups other than amino-acyl groups"/>
    <property type="evidence" value="ECO:0007669"/>
    <property type="project" value="InterPro"/>
</dbReference>
<dbReference type="Pfam" id="PF13302">
    <property type="entry name" value="Acetyltransf_3"/>
    <property type="match status" value="1"/>
</dbReference>
<dbReference type="PROSITE" id="PS51186">
    <property type="entry name" value="GNAT"/>
    <property type="match status" value="1"/>
</dbReference>
<dbReference type="InterPro" id="IPR016181">
    <property type="entry name" value="Acyl_CoA_acyltransferase"/>
</dbReference>